<dbReference type="FunFam" id="3.30.300.30:FF:000015">
    <property type="entry name" value="Nonribosomal peptide synthase SidD"/>
    <property type="match status" value="1"/>
</dbReference>
<dbReference type="InterPro" id="IPR025110">
    <property type="entry name" value="AMP-bd_C"/>
</dbReference>
<gene>
    <name evidence="6" type="ORF">Aph01nite_46020</name>
</gene>
<dbReference type="Gene3D" id="3.30.559.10">
    <property type="entry name" value="Chloramphenicol acetyltransferase-like domain"/>
    <property type="match status" value="1"/>
</dbReference>
<evidence type="ECO:0000256" key="3">
    <source>
        <dbReference type="ARBA" id="ARBA00022553"/>
    </source>
</evidence>
<evidence type="ECO:0000313" key="7">
    <source>
        <dbReference type="Proteomes" id="UP000640052"/>
    </source>
</evidence>
<dbReference type="GO" id="GO:0044550">
    <property type="term" value="P:secondary metabolite biosynthetic process"/>
    <property type="evidence" value="ECO:0007669"/>
    <property type="project" value="TreeGrafter"/>
</dbReference>
<feature type="region of interest" description="Disordered" evidence="4">
    <location>
        <begin position="495"/>
        <end position="518"/>
    </location>
</feature>
<feature type="domain" description="Carrier" evidence="5">
    <location>
        <begin position="579"/>
        <end position="654"/>
    </location>
</feature>
<dbReference type="EMBL" id="BOOA01000038">
    <property type="protein sequence ID" value="GIH26292.1"/>
    <property type="molecule type" value="Genomic_DNA"/>
</dbReference>
<dbReference type="CDD" id="cd19531">
    <property type="entry name" value="LCL_NRPS-like"/>
    <property type="match status" value="1"/>
</dbReference>
<dbReference type="PANTHER" id="PTHR45527">
    <property type="entry name" value="NONRIBOSOMAL PEPTIDE SYNTHETASE"/>
    <property type="match status" value="1"/>
</dbReference>
<proteinExistence type="predicted"/>
<dbReference type="SUPFAM" id="SSF52777">
    <property type="entry name" value="CoA-dependent acyltransferases"/>
    <property type="match status" value="2"/>
</dbReference>
<dbReference type="Gene3D" id="3.30.300.30">
    <property type="match status" value="2"/>
</dbReference>
<dbReference type="Proteomes" id="UP000640052">
    <property type="component" value="Unassembled WGS sequence"/>
</dbReference>
<dbReference type="Pfam" id="PF00550">
    <property type="entry name" value="PP-binding"/>
    <property type="match status" value="2"/>
</dbReference>
<dbReference type="InterPro" id="IPR023213">
    <property type="entry name" value="CAT-like_dom_sf"/>
</dbReference>
<dbReference type="SUPFAM" id="SSF56801">
    <property type="entry name" value="Acetyl-CoA synthetase-like"/>
    <property type="match status" value="2"/>
</dbReference>
<dbReference type="GO" id="GO:0043041">
    <property type="term" value="P:amino acid activation for nonribosomal peptide biosynthetic process"/>
    <property type="evidence" value="ECO:0007669"/>
    <property type="project" value="TreeGrafter"/>
</dbReference>
<accession>A0A919QHG2</accession>
<dbReference type="FunFam" id="1.10.1200.10:FF:000016">
    <property type="entry name" value="Non-ribosomal peptide synthase"/>
    <property type="match status" value="1"/>
</dbReference>
<dbReference type="InterPro" id="IPR000873">
    <property type="entry name" value="AMP-dep_synth/lig_dom"/>
</dbReference>
<reference evidence="6" key="1">
    <citation type="submission" date="2021-01" db="EMBL/GenBank/DDBJ databases">
        <title>Whole genome shotgun sequence of Acrocarpospora phusangensis NBRC 108782.</title>
        <authorList>
            <person name="Komaki H."/>
            <person name="Tamura T."/>
        </authorList>
    </citation>
    <scope>NUCLEOTIDE SEQUENCE</scope>
    <source>
        <strain evidence="6">NBRC 108782</strain>
    </source>
</reference>
<dbReference type="FunFam" id="3.40.50.12780:FF:000012">
    <property type="entry name" value="Non-ribosomal peptide synthetase"/>
    <property type="match status" value="1"/>
</dbReference>
<dbReference type="InterPro" id="IPR045851">
    <property type="entry name" value="AMP-bd_C_sf"/>
</dbReference>
<dbReference type="FunFam" id="2.30.38.10:FF:000001">
    <property type="entry name" value="Non-ribosomal peptide synthetase PvdI"/>
    <property type="match status" value="1"/>
</dbReference>
<dbReference type="Gene3D" id="3.30.559.30">
    <property type="entry name" value="Nonribosomal peptide synthetase, condensation domain"/>
    <property type="match status" value="1"/>
</dbReference>
<dbReference type="InterPro" id="IPR036736">
    <property type="entry name" value="ACP-like_sf"/>
</dbReference>
<dbReference type="InterPro" id="IPR009081">
    <property type="entry name" value="PP-bd_ACP"/>
</dbReference>
<dbReference type="GO" id="GO:0008610">
    <property type="term" value="P:lipid biosynthetic process"/>
    <property type="evidence" value="ECO:0007669"/>
    <property type="project" value="UniProtKB-ARBA"/>
</dbReference>
<dbReference type="RefSeq" id="WP_204042976.1">
    <property type="nucleotide sequence ID" value="NZ_BOOA01000038.1"/>
</dbReference>
<dbReference type="SMART" id="SM00823">
    <property type="entry name" value="PKS_PP"/>
    <property type="match status" value="2"/>
</dbReference>
<dbReference type="Gene3D" id="3.40.50.1820">
    <property type="entry name" value="alpha/beta hydrolase"/>
    <property type="match status" value="1"/>
</dbReference>
<dbReference type="PRINTS" id="PR00154">
    <property type="entry name" value="AMPBINDING"/>
</dbReference>
<keyword evidence="2" id="KW-0596">Phosphopantetheine</keyword>
<keyword evidence="3" id="KW-0597">Phosphoprotein</keyword>
<dbReference type="InterPro" id="IPR042099">
    <property type="entry name" value="ANL_N_sf"/>
</dbReference>
<protein>
    <submittedName>
        <fullName evidence="6">Non-ribosomal peptide synthetase</fullName>
    </submittedName>
</protein>
<dbReference type="GO" id="GO:0072330">
    <property type="term" value="P:monocarboxylic acid biosynthetic process"/>
    <property type="evidence" value="ECO:0007669"/>
    <property type="project" value="UniProtKB-ARBA"/>
</dbReference>
<dbReference type="GO" id="GO:0005737">
    <property type="term" value="C:cytoplasm"/>
    <property type="evidence" value="ECO:0007669"/>
    <property type="project" value="TreeGrafter"/>
</dbReference>
<dbReference type="Pfam" id="PF00501">
    <property type="entry name" value="AMP-binding"/>
    <property type="match status" value="3"/>
</dbReference>
<dbReference type="InterPro" id="IPR020459">
    <property type="entry name" value="AMP-binding"/>
</dbReference>
<dbReference type="SUPFAM" id="SSF47336">
    <property type="entry name" value="ACP-like"/>
    <property type="match status" value="2"/>
</dbReference>
<dbReference type="PROSITE" id="PS00455">
    <property type="entry name" value="AMP_BINDING"/>
    <property type="match status" value="2"/>
</dbReference>
<evidence type="ECO:0000313" key="6">
    <source>
        <dbReference type="EMBL" id="GIH26292.1"/>
    </source>
</evidence>
<dbReference type="InterPro" id="IPR001242">
    <property type="entry name" value="Condensation_dom"/>
</dbReference>
<dbReference type="PROSITE" id="PS50075">
    <property type="entry name" value="CARRIER"/>
    <property type="match status" value="2"/>
</dbReference>
<dbReference type="InterPro" id="IPR010071">
    <property type="entry name" value="AA_adenyl_dom"/>
</dbReference>
<name>A0A919QHG2_9ACTN</name>
<evidence type="ECO:0000256" key="2">
    <source>
        <dbReference type="ARBA" id="ARBA00022450"/>
    </source>
</evidence>
<dbReference type="InterPro" id="IPR029058">
    <property type="entry name" value="AB_hydrolase_fold"/>
</dbReference>
<comment type="caution">
    <text evidence="6">The sequence shown here is derived from an EMBL/GenBank/DDBJ whole genome shotgun (WGS) entry which is preliminary data.</text>
</comment>
<dbReference type="CDD" id="cd05930">
    <property type="entry name" value="A_NRPS"/>
    <property type="match status" value="2"/>
</dbReference>
<dbReference type="GO" id="GO:0031177">
    <property type="term" value="F:phosphopantetheine binding"/>
    <property type="evidence" value="ECO:0007669"/>
    <property type="project" value="InterPro"/>
</dbReference>
<dbReference type="GO" id="GO:0003824">
    <property type="term" value="F:catalytic activity"/>
    <property type="evidence" value="ECO:0007669"/>
    <property type="project" value="InterPro"/>
</dbReference>
<dbReference type="Gene3D" id="1.10.1200.10">
    <property type="entry name" value="ACP-like"/>
    <property type="match status" value="1"/>
</dbReference>
<dbReference type="Gene3D" id="3.40.50.12780">
    <property type="entry name" value="N-terminal domain of ligase-like"/>
    <property type="match status" value="2"/>
</dbReference>
<organism evidence="6 7">
    <name type="scientific">Acrocarpospora phusangensis</name>
    <dbReference type="NCBI Taxonomy" id="1070424"/>
    <lineage>
        <taxon>Bacteria</taxon>
        <taxon>Bacillati</taxon>
        <taxon>Actinomycetota</taxon>
        <taxon>Actinomycetes</taxon>
        <taxon>Streptosporangiales</taxon>
        <taxon>Streptosporangiaceae</taxon>
        <taxon>Acrocarpospora</taxon>
    </lineage>
</organism>
<evidence type="ECO:0000256" key="4">
    <source>
        <dbReference type="SAM" id="MobiDB-lite"/>
    </source>
</evidence>
<feature type="domain" description="Carrier" evidence="5">
    <location>
        <begin position="1582"/>
        <end position="1657"/>
    </location>
</feature>
<dbReference type="NCBIfam" id="TIGR01733">
    <property type="entry name" value="AA-adenyl-dom"/>
    <property type="match status" value="2"/>
</dbReference>
<evidence type="ECO:0000256" key="1">
    <source>
        <dbReference type="ARBA" id="ARBA00001957"/>
    </source>
</evidence>
<evidence type="ECO:0000259" key="5">
    <source>
        <dbReference type="PROSITE" id="PS50075"/>
    </source>
</evidence>
<keyword evidence="7" id="KW-1185">Reference proteome</keyword>
<dbReference type="InterPro" id="IPR020845">
    <property type="entry name" value="AMP-binding_CS"/>
</dbReference>
<dbReference type="Pfam" id="PF13193">
    <property type="entry name" value="AMP-binding_C"/>
    <property type="match status" value="2"/>
</dbReference>
<dbReference type="PANTHER" id="PTHR45527:SF1">
    <property type="entry name" value="FATTY ACID SYNTHASE"/>
    <property type="match status" value="1"/>
</dbReference>
<dbReference type="InterPro" id="IPR020806">
    <property type="entry name" value="PKS_PP-bd"/>
</dbReference>
<feature type="compositionally biased region" description="Basic and acidic residues" evidence="4">
    <location>
        <begin position="504"/>
        <end position="513"/>
    </location>
</feature>
<comment type="cofactor">
    <cofactor evidence="1">
        <name>pantetheine 4'-phosphate</name>
        <dbReference type="ChEBI" id="CHEBI:47942"/>
    </cofactor>
</comment>
<dbReference type="Pfam" id="PF00668">
    <property type="entry name" value="Condensation"/>
    <property type="match status" value="1"/>
</dbReference>
<sequence>MTDETPDGKPVRIASVNVRSADQPISAHAARIVGGLRDGAYDIVDVTVEGGDRFEVTGFRREEGECLHAVIGRQAGAYPDAVAVLAGERRVTYRELDERAEALAGRLRELGVGRESRVAVCLPRSPELVIAALAVLKAGGVYVPLDPALPAKRREFILADTQASVIITEVGATSGVRGQQAVSSAEDLAYIMYTSGSTGTPKGVMVSHRAALNYLQNMGTRWGLGPGDVALQLAHPSFSASIRDLFGPLLHGATVELLTDEQLRSPDHLVERLTGGVTCVLSCFPSLLRTVLEVWPDARTATLRFVMIISEPAPPGLLAQAKRVWGPDVRLIHQYGLTECAMTSLWWTPDTTDLPDGRLPIGHPIPNTTAHILTDDLQPVPPGTVGTLYIGGTGLSRGYLNRPGLTAEMFVPDPFSGPGGRLFRTGDLARQRPDGAIELIGRQDHQVKVRGFRVELGEIELALGTHEGVSEAAVALASQNSGPQLVAYVVPREDHVAGQTRGSRPGDRARENPGAEEGNARLTAAALRGFLGERLPEHMVPSRYVLLDALPRTTRGKIDRSALPELDRQRPELDEAYTAPRDATERALADIWCEVLGIDRIGVHDNVFDLGCDSLILIRALARMKARLNADIPVRQGFDIPTIAALATTLPTARRTPPPDDAPPHRISPAQRRLWYVDRLAGGTPLYTVATSWHLSGPIDVPALQRAIDYLVARHDSLRTVFTDEQGTPTAVVRDDVRVTIQTDDPTRHPFDLRTGPLFRVALLETHVLVLTAHHIIIDAHALELLLGELTLTYSRTLAGEEPALPSLPTWRPPPPGESGLDFWRETLAGAPALAGLPTIGPRPVVPGVEGAVLRWRIPAEVAEGLERIARQEGATFFMAALAAWAALLSRWSGQDDLVITVPVAGRDRVEDETYVGCLMNLLPIRVDLTGEPSYRTLLGRVRAAVVAALAHREVPFDVLVGEAASRHGGTRPLAQVLFDVEPEPTPLALAGLRTTRQDVDTGTAKADLSLTLRRGGQGLDGFLEYDTALFDEATMRLMAGQVTAMLAAADRPDARFGVIPLVGEDVAGEWDGPATPYPDECLHEMVARQARLTPDATAVAGAGGRLSYRELEDRAGELAGRLRRAGVDRGVLVGVCVPRSVELVVAVLAVLKAGGAYVPLDPAHPADRLALLIARTGTRVCVAAKGLELPVPIVAPTEIGASKRGLPDGAVDVGLDDLAAVYFTSGSSGEPKCVQITHRNWVSRVTCMRRDHRLDPGEHVLHKTALSFDDAVVEIFWPLSSGGCVAVVGAGDERSPAAIAEAVREHQARYLFLVPSMLTLIIAYARRHPDALTPLRAIFTSGETLTPDLTRQYFEAIRGPRLYNHWGVTEAGIDSTVYACSPGDGARRMVPIGRPIGNVRVYVLDAAQRPVPTGVIGELCVGGVGVGRGYLGKPGLTAERFPADPYAATPGARMYRTGDLVRRLPTGDLEFLGRRDHQVKVRGNRVELGEVESALESHAGVSRAVAAVRGDELVAYLQPADGGLRLAGLRAHLRARVPGYMVPDAYVVLDALPTLPSGKVDRGALPDRDGSRPDLDAAFVPPRTPAEQALADLWRDTLGIERVGVHDDFFDLGGHSLRAASLAARIEADFGVTLPLRDFLAAPTIDALSRLLGSAAPPRR</sequence>